<comment type="caution">
    <text evidence="1">The sequence shown here is derived from an EMBL/GenBank/DDBJ whole genome shotgun (WGS) entry which is preliminary data.</text>
</comment>
<evidence type="ECO:0000313" key="1">
    <source>
        <dbReference type="EMBL" id="OQP48371.1"/>
    </source>
</evidence>
<accession>A0ABX3NVU4</accession>
<dbReference type="Proteomes" id="UP000192277">
    <property type="component" value="Unassembled WGS sequence"/>
</dbReference>
<dbReference type="Gene3D" id="1.10.30.50">
    <property type="match status" value="1"/>
</dbReference>
<protein>
    <recommendedName>
        <fullName evidence="3">TIGR02646 family protein</fullName>
    </recommendedName>
</protein>
<dbReference type="RefSeq" id="WP_014221571.1">
    <property type="nucleotide sequence ID" value="NZ_LWBO01000012.1"/>
</dbReference>
<name>A0ABX3NVU4_9BACT</name>
<dbReference type="EMBL" id="LWBO01000012">
    <property type="protein sequence ID" value="OQP48371.1"/>
    <property type="molecule type" value="Genomic_DNA"/>
</dbReference>
<organism evidence="1 2">
    <name type="scientific">Niastella koreensis</name>
    <dbReference type="NCBI Taxonomy" id="354356"/>
    <lineage>
        <taxon>Bacteria</taxon>
        <taxon>Pseudomonadati</taxon>
        <taxon>Bacteroidota</taxon>
        <taxon>Chitinophagia</taxon>
        <taxon>Chitinophagales</taxon>
        <taxon>Chitinophagaceae</taxon>
        <taxon>Niastella</taxon>
    </lineage>
</organism>
<keyword evidence="2" id="KW-1185">Reference proteome</keyword>
<gene>
    <name evidence="1" type="ORF">A4D02_06555</name>
</gene>
<evidence type="ECO:0000313" key="2">
    <source>
        <dbReference type="Proteomes" id="UP000192277"/>
    </source>
</evidence>
<sequence length="228" mass="26261">MIRIIRPVEPVVLTNNKKEWTRVYLTAREVYNVTPTPNNKRAKASAESKYNHISVKEALLMACNSKCVYCESHITHIAYPHIEHFKPKAKFPKLCFEWKNLFLGCTICNGPTYKSDKWPTSSKGGPFINPETENPNTFFNFIFDEKTGVSLVHPKGKRARTTEKELGLNRIELLKHRNPVVKKLAYIALQASKGDKAALAELKFCMEPDQEYSAFARSFFRKFKLKMK</sequence>
<reference evidence="1 2" key="1">
    <citation type="submission" date="2016-04" db="EMBL/GenBank/DDBJ databases">
        <authorList>
            <person name="Chen L."/>
            <person name="Zhuang W."/>
            <person name="Wang G."/>
        </authorList>
    </citation>
    <scope>NUCLEOTIDE SEQUENCE [LARGE SCALE GENOMIC DNA]</scope>
    <source>
        <strain evidence="2">GR20</strain>
    </source>
</reference>
<evidence type="ECO:0008006" key="3">
    <source>
        <dbReference type="Google" id="ProtNLM"/>
    </source>
</evidence>
<proteinExistence type="predicted"/>